<evidence type="ECO:0000259" key="22">
    <source>
        <dbReference type="PROSITE" id="PS50011"/>
    </source>
</evidence>
<comment type="subcellular location">
    <subcellularLocation>
        <location evidence="1">Cell membrane</location>
        <topology evidence="1">Single-pass membrane protein</topology>
    </subcellularLocation>
</comment>
<keyword evidence="16 23" id="KW-0675">Receptor</keyword>
<keyword evidence="12 23" id="KW-0418">Kinase</keyword>
<keyword evidence="24" id="KW-1185">Reference proteome</keyword>
<dbReference type="GO" id="GO:0005886">
    <property type="term" value="C:plasma membrane"/>
    <property type="evidence" value="ECO:0007669"/>
    <property type="project" value="UniProtKB-SubCell"/>
</dbReference>
<keyword evidence="7" id="KW-0808">Transferase</keyword>
<dbReference type="Gene3D" id="1.10.510.10">
    <property type="entry name" value="Transferase(Phosphotransferase) domain 1"/>
    <property type="match status" value="1"/>
</dbReference>
<dbReference type="InterPro" id="IPR000719">
    <property type="entry name" value="Prot_kinase_dom"/>
</dbReference>
<dbReference type="InterPro" id="IPR011009">
    <property type="entry name" value="Kinase-like_dom_sf"/>
</dbReference>
<evidence type="ECO:0000256" key="14">
    <source>
        <dbReference type="ARBA" id="ARBA00022989"/>
    </source>
</evidence>
<dbReference type="EC" id="2.7.11.1" evidence="2"/>
<evidence type="ECO:0000256" key="7">
    <source>
        <dbReference type="ARBA" id="ARBA00022679"/>
    </source>
</evidence>
<dbReference type="SUPFAM" id="SSF56112">
    <property type="entry name" value="Protein kinase-like (PK-like)"/>
    <property type="match status" value="1"/>
</dbReference>
<dbReference type="InterPro" id="IPR008271">
    <property type="entry name" value="Ser/Thr_kinase_AS"/>
</dbReference>
<keyword evidence="11" id="KW-0547">Nucleotide-binding</keyword>
<dbReference type="InterPro" id="IPR051564">
    <property type="entry name" value="LRR_receptor-like_kinase"/>
</dbReference>
<evidence type="ECO:0000256" key="5">
    <source>
        <dbReference type="ARBA" id="ARBA00022553"/>
    </source>
</evidence>
<evidence type="ECO:0000256" key="8">
    <source>
        <dbReference type="ARBA" id="ARBA00022692"/>
    </source>
</evidence>
<feature type="chain" id="PRO_5043791774" description="non-specific serine/threonine protein kinase" evidence="21">
    <location>
        <begin position="42"/>
        <end position="384"/>
    </location>
</feature>
<evidence type="ECO:0000256" key="19">
    <source>
        <dbReference type="ARBA" id="ARBA00048679"/>
    </source>
</evidence>
<evidence type="ECO:0000256" key="6">
    <source>
        <dbReference type="ARBA" id="ARBA00022614"/>
    </source>
</evidence>
<keyword evidence="3" id="KW-1003">Cell membrane</keyword>
<keyword evidence="14" id="KW-1133">Transmembrane helix</keyword>
<organism evidence="23 24">
    <name type="scientific">Iris pallida</name>
    <name type="common">Sweet iris</name>
    <dbReference type="NCBI Taxonomy" id="29817"/>
    <lineage>
        <taxon>Eukaryota</taxon>
        <taxon>Viridiplantae</taxon>
        <taxon>Streptophyta</taxon>
        <taxon>Embryophyta</taxon>
        <taxon>Tracheophyta</taxon>
        <taxon>Spermatophyta</taxon>
        <taxon>Magnoliopsida</taxon>
        <taxon>Liliopsida</taxon>
        <taxon>Asparagales</taxon>
        <taxon>Iridaceae</taxon>
        <taxon>Iridoideae</taxon>
        <taxon>Irideae</taxon>
        <taxon>Iris</taxon>
    </lineage>
</organism>
<evidence type="ECO:0000256" key="9">
    <source>
        <dbReference type="ARBA" id="ARBA00022729"/>
    </source>
</evidence>
<dbReference type="SMART" id="SM00220">
    <property type="entry name" value="S_TKc"/>
    <property type="match status" value="1"/>
</dbReference>
<keyword evidence="9 21" id="KW-0732">Signal</keyword>
<comment type="catalytic activity">
    <reaction evidence="19">
        <text>L-seryl-[protein] + ATP = O-phospho-L-seryl-[protein] + ADP + H(+)</text>
        <dbReference type="Rhea" id="RHEA:17989"/>
        <dbReference type="Rhea" id="RHEA-COMP:9863"/>
        <dbReference type="Rhea" id="RHEA-COMP:11604"/>
        <dbReference type="ChEBI" id="CHEBI:15378"/>
        <dbReference type="ChEBI" id="CHEBI:29999"/>
        <dbReference type="ChEBI" id="CHEBI:30616"/>
        <dbReference type="ChEBI" id="CHEBI:83421"/>
        <dbReference type="ChEBI" id="CHEBI:456216"/>
        <dbReference type="EC" id="2.7.11.1"/>
    </reaction>
</comment>
<reference evidence="23" key="1">
    <citation type="journal article" date="2023" name="GigaByte">
        <title>Genome assembly of the bearded iris, Iris pallida Lam.</title>
        <authorList>
            <person name="Bruccoleri R.E."/>
            <person name="Oakeley E.J."/>
            <person name="Faust A.M.E."/>
            <person name="Altorfer M."/>
            <person name="Dessus-Babus S."/>
            <person name="Burckhardt D."/>
            <person name="Oertli M."/>
            <person name="Naumann U."/>
            <person name="Petersen F."/>
            <person name="Wong J."/>
        </authorList>
    </citation>
    <scope>NUCLEOTIDE SEQUENCE</scope>
    <source>
        <strain evidence="23">GSM-AAB239-AS_SAM_17_03QT</strain>
    </source>
</reference>
<evidence type="ECO:0000313" key="24">
    <source>
        <dbReference type="Proteomes" id="UP001140949"/>
    </source>
</evidence>
<reference evidence="23" key="2">
    <citation type="submission" date="2023-04" db="EMBL/GenBank/DDBJ databases">
        <authorList>
            <person name="Bruccoleri R.E."/>
            <person name="Oakeley E.J."/>
            <person name="Faust A.-M."/>
            <person name="Dessus-Babus S."/>
            <person name="Altorfer M."/>
            <person name="Burckhardt D."/>
            <person name="Oertli M."/>
            <person name="Naumann U."/>
            <person name="Petersen F."/>
            <person name="Wong J."/>
        </authorList>
    </citation>
    <scope>NUCLEOTIDE SEQUENCE</scope>
    <source>
        <strain evidence="23">GSM-AAB239-AS_SAM_17_03QT</strain>
        <tissue evidence="23">Leaf</tissue>
    </source>
</reference>
<keyword evidence="17" id="KW-0325">Glycoprotein</keyword>
<dbReference type="PROSITE" id="PS00108">
    <property type="entry name" value="PROTEIN_KINASE_ST"/>
    <property type="match status" value="1"/>
</dbReference>
<keyword evidence="13" id="KW-0067">ATP-binding</keyword>
<keyword evidence="6" id="KW-0433">Leucine-rich repeat</keyword>
<evidence type="ECO:0000256" key="2">
    <source>
        <dbReference type="ARBA" id="ARBA00012513"/>
    </source>
</evidence>
<evidence type="ECO:0000256" key="15">
    <source>
        <dbReference type="ARBA" id="ARBA00023136"/>
    </source>
</evidence>
<evidence type="ECO:0000256" key="21">
    <source>
        <dbReference type="SAM" id="SignalP"/>
    </source>
</evidence>
<feature type="domain" description="Protein kinase" evidence="22">
    <location>
        <begin position="94"/>
        <end position="382"/>
    </location>
</feature>
<evidence type="ECO:0000256" key="18">
    <source>
        <dbReference type="ARBA" id="ARBA00047899"/>
    </source>
</evidence>
<evidence type="ECO:0000256" key="1">
    <source>
        <dbReference type="ARBA" id="ARBA00004162"/>
    </source>
</evidence>
<dbReference type="PANTHER" id="PTHR48055">
    <property type="entry name" value="LEUCINE-RICH REPEAT RECEPTOR PROTEIN KINASE EMS1"/>
    <property type="match status" value="1"/>
</dbReference>
<gene>
    <name evidence="23" type="ORF">M6B38_327230</name>
</gene>
<feature type="region of interest" description="Disordered" evidence="20">
    <location>
        <begin position="1"/>
        <end position="21"/>
    </location>
</feature>
<dbReference type="Proteomes" id="UP001140949">
    <property type="component" value="Unassembled WGS sequence"/>
</dbReference>
<accession>A0AAX6H5H6</accession>
<keyword evidence="10" id="KW-0677">Repeat</keyword>
<evidence type="ECO:0000256" key="16">
    <source>
        <dbReference type="ARBA" id="ARBA00023170"/>
    </source>
</evidence>
<keyword evidence="8" id="KW-0812">Transmembrane</keyword>
<keyword evidence="15" id="KW-0472">Membrane</keyword>
<evidence type="ECO:0000313" key="23">
    <source>
        <dbReference type="EMBL" id="KAJ6836269.1"/>
    </source>
</evidence>
<dbReference type="PANTHER" id="PTHR48055:SF57">
    <property type="entry name" value="PROTEIN KINASE DOMAIN-CONTAINING PROTEIN"/>
    <property type="match status" value="1"/>
</dbReference>
<dbReference type="FunFam" id="1.10.510.10:FF:000358">
    <property type="entry name" value="Putative leucine-rich repeat receptor-like serine/threonine-protein kinase"/>
    <property type="match status" value="1"/>
</dbReference>
<evidence type="ECO:0000256" key="4">
    <source>
        <dbReference type="ARBA" id="ARBA00022527"/>
    </source>
</evidence>
<evidence type="ECO:0000256" key="3">
    <source>
        <dbReference type="ARBA" id="ARBA00022475"/>
    </source>
</evidence>
<dbReference type="EMBL" id="JANAVB010012200">
    <property type="protein sequence ID" value="KAJ6836269.1"/>
    <property type="molecule type" value="Genomic_DNA"/>
</dbReference>
<dbReference type="PROSITE" id="PS50011">
    <property type="entry name" value="PROTEIN_KINASE_DOM"/>
    <property type="match status" value="1"/>
</dbReference>
<dbReference type="GO" id="GO:0004674">
    <property type="term" value="F:protein serine/threonine kinase activity"/>
    <property type="evidence" value="ECO:0007669"/>
    <property type="project" value="UniProtKB-KW"/>
</dbReference>
<comment type="caution">
    <text evidence="23">The sequence shown here is derived from an EMBL/GenBank/DDBJ whole genome shotgun (WGS) entry which is preliminary data.</text>
</comment>
<feature type="compositionally biased region" description="Polar residues" evidence="20">
    <location>
        <begin position="1"/>
        <end position="20"/>
    </location>
</feature>
<keyword evidence="4" id="KW-0723">Serine/threonine-protein kinase</keyword>
<sequence length="384" mass="42502">MNLLPSQQQHWTTPPTSHPCSRSKLPALLLVVVLLLPTTSSLRTGPRTPPSVPGSASAAAGNICRGLSPSTSAASPCMLLSWCFSSVARATDNISEDNLLGRGRIGRVYKGSLDNRLLVAVKVLNLEVKGASRSFDAECRTLGQVRHRNLVKIISTCSNLEFKALVLEFMPNLSLNKWLYSQNQCLTLLQRINIMLDVSLGLDYLHHQHPHVIVHCDLKPSNILLDENMVAHISDFGIAKLMLIDNKSTTSTNNIGTVSYMAPEYGLTRGVTIRGDVYSFGILLLELVTGKKPVDTMFNGELNLRQWVNNAYPNAVMEIVDNNILRTDFTNLQQHSDGVDILRRCLSSIIDVGLHCTKDLPNEKLLMRDVVTMLQEIKNRVLVN</sequence>
<evidence type="ECO:0000256" key="20">
    <source>
        <dbReference type="SAM" id="MobiDB-lite"/>
    </source>
</evidence>
<name>A0AAX6H5H6_IRIPA</name>
<dbReference type="Pfam" id="PF07714">
    <property type="entry name" value="PK_Tyr_Ser-Thr"/>
    <property type="match status" value="1"/>
</dbReference>
<comment type="catalytic activity">
    <reaction evidence="18">
        <text>L-threonyl-[protein] + ATP = O-phospho-L-threonyl-[protein] + ADP + H(+)</text>
        <dbReference type="Rhea" id="RHEA:46608"/>
        <dbReference type="Rhea" id="RHEA-COMP:11060"/>
        <dbReference type="Rhea" id="RHEA-COMP:11605"/>
        <dbReference type="ChEBI" id="CHEBI:15378"/>
        <dbReference type="ChEBI" id="CHEBI:30013"/>
        <dbReference type="ChEBI" id="CHEBI:30616"/>
        <dbReference type="ChEBI" id="CHEBI:61977"/>
        <dbReference type="ChEBI" id="CHEBI:456216"/>
        <dbReference type="EC" id="2.7.11.1"/>
    </reaction>
</comment>
<dbReference type="Gene3D" id="3.30.200.20">
    <property type="entry name" value="Phosphorylase Kinase, domain 1"/>
    <property type="match status" value="1"/>
</dbReference>
<proteinExistence type="predicted"/>
<evidence type="ECO:0000256" key="10">
    <source>
        <dbReference type="ARBA" id="ARBA00022737"/>
    </source>
</evidence>
<evidence type="ECO:0000256" key="12">
    <source>
        <dbReference type="ARBA" id="ARBA00022777"/>
    </source>
</evidence>
<feature type="signal peptide" evidence="21">
    <location>
        <begin position="1"/>
        <end position="41"/>
    </location>
</feature>
<evidence type="ECO:0000256" key="17">
    <source>
        <dbReference type="ARBA" id="ARBA00023180"/>
    </source>
</evidence>
<evidence type="ECO:0000256" key="11">
    <source>
        <dbReference type="ARBA" id="ARBA00022741"/>
    </source>
</evidence>
<dbReference type="GO" id="GO:0005524">
    <property type="term" value="F:ATP binding"/>
    <property type="evidence" value="ECO:0007669"/>
    <property type="project" value="UniProtKB-KW"/>
</dbReference>
<keyword evidence="5" id="KW-0597">Phosphoprotein</keyword>
<dbReference type="FunFam" id="3.30.200.20:FF:000661">
    <property type="entry name" value="Serine-threonine protein kinase plant-type"/>
    <property type="match status" value="1"/>
</dbReference>
<dbReference type="AlphaFoldDB" id="A0AAX6H5H6"/>
<evidence type="ECO:0000256" key="13">
    <source>
        <dbReference type="ARBA" id="ARBA00022840"/>
    </source>
</evidence>
<dbReference type="InterPro" id="IPR001245">
    <property type="entry name" value="Ser-Thr/Tyr_kinase_cat_dom"/>
</dbReference>
<protein>
    <recommendedName>
        <fullName evidence="2">non-specific serine/threonine protein kinase</fullName>
        <ecNumber evidence="2">2.7.11.1</ecNumber>
    </recommendedName>
</protein>